<organism evidence="1 2">
    <name type="scientific">Pistacia integerrima</name>
    <dbReference type="NCBI Taxonomy" id="434235"/>
    <lineage>
        <taxon>Eukaryota</taxon>
        <taxon>Viridiplantae</taxon>
        <taxon>Streptophyta</taxon>
        <taxon>Embryophyta</taxon>
        <taxon>Tracheophyta</taxon>
        <taxon>Spermatophyta</taxon>
        <taxon>Magnoliopsida</taxon>
        <taxon>eudicotyledons</taxon>
        <taxon>Gunneridae</taxon>
        <taxon>Pentapetalae</taxon>
        <taxon>rosids</taxon>
        <taxon>malvids</taxon>
        <taxon>Sapindales</taxon>
        <taxon>Anacardiaceae</taxon>
        <taxon>Pistacia</taxon>
    </lineage>
</organism>
<dbReference type="Proteomes" id="UP001163603">
    <property type="component" value="Chromosome 15"/>
</dbReference>
<protein>
    <submittedName>
        <fullName evidence="1">Uncharacterized protein</fullName>
    </submittedName>
</protein>
<sequence length="145" mass="16171">MDKHRGKAAVLIICMLFIFVFVSGAERQEKPEQKQEEEEKASIFQVVKSLFTVYTSSPISRRSYWEKVKTAINRVQAHFFPPNLDFRVKDEAGDGGEKVKGAVAKSIEKSKATLEGSAKSAAEIAGKTVQKTKDKVKKSFSQSEL</sequence>
<evidence type="ECO:0000313" key="1">
    <source>
        <dbReference type="EMBL" id="KAJ0006795.1"/>
    </source>
</evidence>
<keyword evidence="2" id="KW-1185">Reference proteome</keyword>
<accession>A0ACC0WXG7</accession>
<reference evidence="2" key="1">
    <citation type="journal article" date="2023" name="G3 (Bethesda)">
        <title>Genome assembly and association tests identify interacting loci associated with vigor, precocity, and sex in interspecific pistachio rootstocks.</title>
        <authorList>
            <person name="Palmer W."/>
            <person name="Jacygrad E."/>
            <person name="Sagayaradj S."/>
            <person name="Cavanaugh K."/>
            <person name="Han R."/>
            <person name="Bertier L."/>
            <person name="Beede B."/>
            <person name="Kafkas S."/>
            <person name="Golino D."/>
            <person name="Preece J."/>
            <person name="Michelmore R."/>
        </authorList>
    </citation>
    <scope>NUCLEOTIDE SEQUENCE [LARGE SCALE GENOMIC DNA]</scope>
</reference>
<comment type="caution">
    <text evidence="1">The sequence shown here is derived from an EMBL/GenBank/DDBJ whole genome shotgun (WGS) entry which is preliminary data.</text>
</comment>
<evidence type="ECO:0000313" key="2">
    <source>
        <dbReference type="Proteomes" id="UP001163603"/>
    </source>
</evidence>
<name>A0ACC0WXG7_9ROSI</name>
<dbReference type="EMBL" id="CM047750">
    <property type="protein sequence ID" value="KAJ0006795.1"/>
    <property type="molecule type" value="Genomic_DNA"/>
</dbReference>
<gene>
    <name evidence="1" type="ORF">Pint_30551</name>
</gene>
<proteinExistence type="predicted"/>